<reference evidence="1 2" key="1">
    <citation type="journal article" date="2018" name="Mol. Genet. Genomics">
        <title>The red deer Cervus elaphus genome CerEla1.0: sequencing, annotating, genes, and chromosomes.</title>
        <authorList>
            <person name="Bana N.A."/>
            <person name="Nyiri A."/>
            <person name="Nagy J."/>
            <person name="Frank K."/>
            <person name="Nagy T."/>
            <person name="Steger V."/>
            <person name="Schiller M."/>
            <person name="Lakatos P."/>
            <person name="Sugar L."/>
            <person name="Horn P."/>
            <person name="Barta E."/>
            <person name="Orosz L."/>
        </authorList>
    </citation>
    <scope>NUCLEOTIDE SEQUENCE [LARGE SCALE GENOMIC DNA]</scope>
    <source>
        <strain evidence="1">Hungarian</strain>
    </source>
</reference>
<keyword evidence="2" id="KW-1185">Reference proteome</keyword>
<gene>
    <name evidence="1" type="ORF">Celaphus_00012268</name>
</gene>
<comment type="caution">
    <text evidence="1">The sequence shown here is derived from an EMBL/GenBank/DDBJ whole genome shotgun (WGS) entry which is preliminary data.</text>
</comment>
<evidence type="ECO:0000313" key="1">
    <source>
        <dbReference type="EMBL" id="OWK06523.1"/>
    </source>
</evidence>
<evidence type="ECO:0000313" key="2">
    <source>
        <dbReference type="Proteomes" id="UP000242450"/>
    </source>
</evidence>
<organism evidence="1 2">
    <name type="scientific">Cervus elaphus hippelaphus</name>
    <name type="common">European red deer</name>
    <dbReference type="NCBI Taxonomy" id="46360"/>
    <lineage>
        <taxon>Eukaryota</taxon>
        <taxon>Metazoa</taxon>
        <taxon>Chordata</taxon>
        <taxon>Craniata</taxon>
        <taxon>Vertebrata</taxon>
        <taxon>Euteleostomi</taxon>
        <taxon>Mammalia</taxon>
        <taxon>Eutheria</taxon>
        <taxon>Laurasiatheria</taxon>
        <taxon>Artiodactyla</taxon>
        <taxon>Ruminantia</taxon>
        <taxon>Pecora</taxon>
        <taxon>Cervidae</taxon>
        <taxon>Cervinae</taxon>
        <taxon>Cervus</taxon>
    </lineage>
</organism>
<sequence>MRFFHHLKGYTPAKQGPERHRIQTFSGLPKPEPTQWMILNVAENSGGKSEKRCVWKQKAPGGWTSEGYLEAVAYTRPALVLGWNLAAFQAVADQAPLPGLADEIITPSAKGAEQARCCNMFLPRAVAFISPNVLYNTAYL</sequence>
<dbReference type="Proteomes" id="UP000242450">
    <property type="component" value="Chromosome 18"/>
</dbReference>
<protein>
    <submittedName>
        <fullName evidence="1">Uncharacterized protein</fullName>
    </submittedName>
</protein>
<accession>A0A212CKE4</accession>
<name>A0A212CKE4_CEREH</name>
<dbReference type="AlphaFoldDB" id="A0A212CKE4"/>
<proteinExistence type="predicted"/>
<dbReference type="EMBL" id="MKHE01000018">
    <property type="protein sequence ID" value="OWK06523.1"/>
    <property type="molecule type" value="Genomic_DNA"/>
</dbReference>